<keyword evidence="4" id="KW-0472">Membrane</keyword>
<organism evidence="5 6">
    <name type="scientific">Methanothermobacter tenebrarum</name>
    <dbReference type="NCBI Taxonomy" id="680118"/>
    <lineage>
        <taxon>Archaea</taxon>
        <taxon>Methanobacteriati</taxon>
        <taxon>Methanobacteriota</taxon>
        <taxon>Methanomada group</taxon>
        <taxon>Methanobacteria</taxon>
        <taxon>Methanobacteriales</taxon>
        <taxon>Methanobacteriaceae</taxon>
        <taxon>Methanothermobacter</taxon>
    </lineage>
</organism>
<protein>
    <recommendedName>
        <fullName evidence="7">Flippase</fullName>
    </recommendedName>
</protein>
<keyword evidence="2" id="KW-0812">Transmembrane</keyword>
<dbReference type="Proteomes" id="UP000831817">
    <property type="component" value="Chromosome"/>
</dbReference>
<sequence>MAFVLLIYLARILGEADFGKYSFLISLTTLLATLTDLGVNQLLVREKVHMTDNDLYTADFPDRFH</sequence>
<keyword evidence="3" id="KW-1133">Transmembrane helix</keyword>
<dbReference type="GeneID" id="71965859"/>
<accession>A0ABN6PCJ2</accession>
<evidence type="ECO:0000256" key="4">
    <source>
        <dbReference type="ARBA" id="ARBA00023136"/>
    </source>
</evidence>
<evidence type="ECO:0008006" key="7">
    <source>
        <dbReference type="Google" id="ProtNLM"/>
    </source>
</evidence>
<evidence type="ECO:0000313" key="6">
    <source>
        <dbReference type="Proteomes" id="UP000831817"/>
    </source>
</evidence>
<dbReference type="Pfam" id="PF01943">
    <property type="entry name" value="Polysacc_synt"/>
    <property type="match status" value="1"/>
</dbReference>
<evidence type="ECO:0000256" key="3">
    <source>
        <dbReference type="ARBA" id="ARBA00022989"/>
    </source>
</evidence>
<keyword evidence="6" id="KW-1185">Reference proteome</keyword>
<reference evidence="5 6" key="1">
    <citation type="submission" date="2022-04" db="EMBL/GenBank/DDBJ databases">
        <title>Complete genome of Methanothermobacter tenebrarum strain RMAS.</title>
        <authorList>
            <person name="Nakamura K."/>
            <person name="Oshima K."/>
            <person name="Hattori M."/>
            <person name="Kamagata Y."/>
            <person name="Takamizawa K."/>
        </authorList>
    </citation>
    <scope>NUCLEOTIDE SEQUENCE [LARGE SCALE GENOMIC DNA]</scope>
    <source>
        <strain evidence="5 6">RMAS</strain>
    </source>
</reference>
<dbReference type="EMBL" id="AP025698">
    <property type="protein sequence ID" value="BDH79950.1"/>
    <property type="molecule type" value="Genomic_DNA"/>
</dbReference>
<dbReference type="RefSeq" id="WP_248564257.1">
    <property type="nucleotide sequence ID" value="NZ_AP025698.1"/>
</dbReference>
<comment type="subcellular location">
    <subcellularLocation>
        <location evidence="1">Membrane</location>
        <topology evidence="1">Multi-pass membrane protein</topology>
    </subcellularLocation>
</comment>
<proteinExistence type="predicted"/>
<evidence type="ECO:0000256" key="2">
    <source>
        <dbReference type="ARBA" id="ARBA00022692"/>
    </source>
</evidence>
<evidence type="ECO:0000313" key="5">
    <source>
        <dbReference type="EMBL" id="BDH79950.1"/>
    </source>
</evidence>
<gene>
    <name evidence="5" type="ORF">MTTB_13290</name>
</gene>
<dbReference type="InterPro" id="IPR002797">
    <property type="entry name" value="Polysacc_synth"/>
</dbReference>
<name>A0ABN6PCJ2_9EURY</name>
<evidence type="ECO:0000256" key="1">
    <source>
        <dbReference type="ARBA" id="ARBA00004141"/>
    </source>
</evidence>